<dbReference type="EMBL" id="JAWDJW010000221">
    <property type="protein sequence ID" value="KAK3081268.1"/>
    <property type="molecule type" value="Genomic_DNA"/>
</dbReference>
<gene>
    <name evidence="1" type="ORF">LTS18_008470</name>
</gene>
<keyword evidence="2" id="KW-1185">Reference proteome</keyword>
<reference evidence="1" key="1">
    <citation type="submission" date="2024-09" db="EMBL/GenBank/DDBJ databases">
        <title>Black Yeasts Isolated from many extreme environments.</title>
        <authorList>
            <person name="Coleine C."/>
            <person name="Stajich J.E."/>
            <person name="Selbmann L."/>
        </authorList>
    </citation>
    <scope>NUCLEOTIDE SEQUENCE</scope>
    <source>
        <strain evidence="1">CCFEE 5737</strain>
    </source>
</reference>
<evidence type="ECO:0000313" key="1">
    <source>
        <dbReference type="EMBL" id="KAK3081268.1"/>
    </source>
</evidence>
<accession>A0ACC3DX19</accession>
<name>A0ACC3DX19_9PEZI</name>
<protein>
    <submittedName>
        <fullName evidence="1">Uncharacterized protein</fullName>
    </submittedName>
</protein>
<sequence length="196" mass="22630">MLNEAIAMALRIICRPQELSKLNVRLSLPNSEPSLCSTKLNRPSTRPNKLNRDQIYVLDQVQEQESWPAFNPTEWMPHGDAERIIDFNADTQVPSFMRPDQLFEEILTNEAERRSSWSGDTPNSSVKNLAYKVQDLQAQVWSLKMTLVSRFEVVEKGLAQMHEYVSDLLPWTIHAQEILERLMQKMDGEQVESEAD</sequence>
<organism evidence="1 2">
    <name type="scientific">Coniosporium uncinatum</name>
    <dbReference type="NCBI Taxonomy" id="93489"/>
    <lineage>
        <taxon>Eukaryota</taxon>
        <taxon>Fungi</taxon>
        <taxon>Dikarya</taxon>
        <taxon>Ascomycota</taxon>
        <taxon>Pezizomycotina</taxon>
        <taxon>Dothideomycetes</taxon>
        <taxon>Dothideomycetes incertae sedis</taxon>
        <taxon>Coniosporium</taxon>
    </lineage>
</organism>
<proteinExistence type="predicted"/>
<dbReference type="Proteomes" id="UP001186974">
    <property type="component" value="Unassembled WGS sequence"/>
</dbReference>
<evidence type="ECO:0000313" key="2">
    <source>
        <dbReference type="Proteomes" id="UP001186974"/>
    </source>
</evidence>
<comment type="caution">
    <text evidence="1">The sequence shown here is derived from an EMBL/GenBank/DDBJ whole genome shotgun (WGS) entry which is preliminary data.</text>
</comment>